<organism evidence="1 2">
    <name type="scientific">Deinococcus malanensis</name>
    <dbReference type="NCBI Taxonomy" id="1706855"/>
    <lineage>
        <taxon>Bacteria</taxon>
        <taxon>Thermotogati</taxon>
        <taxon>Deinococcota</taxon>
        <taxon>Deinococci</taxon>
        <taxon>Deinococcales</taxon>
        <taxon>Deinococcaceae</taxon>
        <taxon>Deinococcus</taxon>
    </lineage>
</organism>
<gene>
    <name evidence="1" type="ORF">GCM10008955_08180</name>
</gene>
<accession>A0ABQ2ENB3</accession>
<dbReference type="SUPFAM" id="SSF53649">
    <property type="entry name" value="Alkaline phosphatase-like"/>
    <property type="match status" value="1"/>
</dbReference>
<dbReference type="Proteomes" id="UP000647587">
    <property type="component" value="Unassembled WGS sequence"/>
</dbReference>
<reference evidence="2" key="1">
    <citation type="journal article" date="2019" name="Int. J. Syst. Evol. Microbiol.">
        <title>The Global Catalogue of Microorganisms (GCM) 10K type strain sequencing project: providing services to taxonomists for standard genome sequencing and annotation.</title>
        <authorList>
            <consortium name="The Broad Institute Genomics Platform"/>
            <consortium name="The Broad Institute Genome Sequencing Center for Infectious Disease"/>
            <person name="Wu L."/>
            <person name="Ma J."/>
        </authorList>
    </citation>
    <scope>NUCLEOTIDE SEQUENCE [LARGE SCALE GENOMIC DNA]</scope>
    <source>
        <strain evidence="2">JCM 30331</strain>
    </source>
</reference>
<proteinExistence type="predicted"/>
<protein>
    <submittedName>
        <fullName evidence="1">Alkaline phosphatase family protein</fullName>
    </submittedName>
</protein>
<evidence type="ECO:0000313" key="2">
    <source>
        <dbReference type="Proteomes" id="UP000647587"/>
    </source>
</evidence>
<dbReference type="InterPro" id="IPR002591">
    <property type="entry name" value="Phosphodiest/P_Trfase"/>
</dbReference>
<dbReference type="Pfam" id="PF01663">
    <property type="entry name" value="Phosphodiest"/>
    <property type="match status" value="1"/>
</dbReference>
<name>A0ABQ2ENB3_9DEIO</name>
<keyword evidence="2" id="KW-1185">Reference proteome</keyword>
<sequence>MPAVRPELAPDYHGGSILNLITTLGGHFGIQSPHAGFGTPLPLAGAETIILLVVDGLGLGQLQNAMAKGVTPNVARLIGEHGLGSATSVFPSTTMAALTTLHTGRAPAEHGYLGLSVWLEELGRVVNLIRLQDAADRQPVTGASFLAAVPSIYQQLSELGISCAVVMPEEYGQSFLTRWCCAGASYVGYGFPSTAASLTAGLVRSGGARYVMVYLPDYDSTCHTYGPSSDQAADELAAVDLIVGRLLGALPDNGKTLLVLTADHGQVDQSAQGVVPVTQSEEFQRLLLAPMAGEERAAYFRIDPRHMHEAVSLLAPYAAVFEADDAWEAGLFGPDPDSPFRSRTGHLIAVANEGLALTRRRSGTSQRGLHGGWSGAEMRVPVLAVRR</sequence>
<dbReference type="InterPro" id="IPR017850">
    <property type="entry name" value="Alkaline_phosphatase_core_sf"/>
</dbReference>
<dbReference type="PANTHER" id="PTHR10151">
    <property type="entry name" value="ECTONUCLEOTIDE PYROPHOSPHATASE/PHOSPHODIESTERASE"/>
    <property type="match status" value="1"/>
</dbReference>
<dbReference type="PANTHER" id="PTHR10151:SF120">
    <property type="entry name" value="BIS(5'-ADENOSYL)-TRIPHOSPHATASE"/>
    <property type="match status" value="1"/>
</dbReference>
<dbReference type="RefSeq" id="WP_189004799.1">
    <property type="nucleotide sequence ID" value="NZ_BMPP01000002.1"/>
</dbReference>
<comment type="caution">
    <text evidence="1">The sequence shown here is derived from an EMBL/GenBank/DDBJ whole genome shotgun (WGS) entry which is preliminary data.</text>
</comment>
<dbReference type="Gene3D" id="3.40.720.10">
    <property type="entry name" value="Alkaline Phosphatase, subunit A"/>
    <property type="match status" value="1"/>
</dbReference>
<evidence type="ECO:0000313" key="1">
    <source>
        <dbReference type="EMBL" id="GGK17056.1"/>
    </source>
</evidence>
<dbReference type="EMBL" id="BMPP01000002">
    <property type="protein sequence ID" value="GGK17056.1"/>
    <property type="molecule type" value="Genomic_DNA"/>
</dbReference>